<dbReference type="InterPro" id="IPR042178">
    <property type="entry name" value="Serpin_sf_1"/>
</dbReference>
<evidence type="ECO:0000313" key="4">
    <source>
        <dbReference type="EMBL" id="PKB14673.1"/>
    </source>
</evidence>
<evidence type="ECO:0000313" key="5">
    <source>
        <dbReference type="Proteomes" id="UP000232587"/>
    </source>
</evidence>
<organism evidence="4 5">
    <name type="scientific">Novosphingobium kunmingense</name>
    <dbReference type="NCBI Taxonomy" id="1211806"/>
    <lineage>
        <taxon>Bacteria</taxon>
        <taxon>Pseudomonadati</taxon>
        <taxon>Pseudomonadota</taxon>
        <taxon>Alphaproteobacteria</taxon>
        <taxon>Sphingomonadales</taxon>
        <taxon>Sphingomonadaceae</taxon>
        <taxon>Novosphingobium</taxon>
    </lineage>
</organism>
<feature type="signal peptide" evidence="2">
    <location>
        <begin position="1"/>
        <end position="18"/>
    </location>
</feature>
<dbReference type="PROSITE" id="PS51257">
    <property type="entry name" value="PROKAR_LIPOPROTEIN"/>
    <property type="match status" value="1"/>
</dbReference>
<dbReference type="Gene3D" id="2.30.39.10">
    <property type="entry name" value="Alpha-1-antitrypsin, domain 1"/>
    <property type="match status" value="1"/>
</dbReference>
<accession>A0A2N0H6V1</accession>
<dbReference type="RefSeq" id="WP_100867481.1">
    <property type="nucleotide sequence ID" value="NZ_PHUF01000004.1"/>
</dbReference>
<dbReference type="Gene3D" id="3.30.497.10">
    <property type="entry name" value="Antithrombin, subunit I, domain 2"/>
    <property type="match status" value="1"/>
</dbReference>
<evidence type="ECO:0000259" key="3">
    <source>
        <dbReference type="SMART" id="SM00093"/>
    </source>
</evidence>
<dbReference type="Pfam" id="PF00079">
    <property type="entry name" value="Serpin"/>
    <property type="match status" value="1"/>
</dbReference>
<dbReference type="Proteomes" id="UP000232587">
    <property type="component" value="Unassembled WGS sequence"/>
</dbReference>
<comment type="similarity">
    <text evidence="1">Belongs to the serpin family.</text>
</comment>
<feature type="chain" id="PRO_5014735087" evidence="2">
    <location>
        <begin position="19"/>
        <end position="418"/>
    </location>
</feature>
<dbReference type="CDD" id="cd19590">
    <property type="entry name" value="serpin_thermopin-like"/>
    <property type="match status" value="1"/>
</dbReference>
<comment type="caution">
    <text evidence="4">The sequence shown here is derived from an EMBL/GenBank/DDBJ whole genome shotgun (WGS) entry which is preliminary data.</text>
</comment>
<dbReference type="InterPro" id="IPR023796">
    <property type="entry name" value="Serpin_dom"/>
</dbReference>
<dbReference type="InterPro" id="IPR042185">
    <property type="entry name" value="Serpin_sf_2"/>
</dbReference>
<dbReference type="GO" id="GO:0004867">
    <property type="term" value="F:serine-type endopeptidase inhibitor activity"/>
    <property type="evidence" value="ECO:0007669"/>
    <property type="project" value="InterPro"/>
</dbReference>
<dbReference type="SUPFAM" id="SSF56574">
    <property type="entry name" value="Serpins"/>
    <property type="match status" value="1"/>
</dbReference>
<evidence type="ECO:0000256" key="1">
    <source>
        <dbReference type="RuleBase" id="RU000411"/>
    </source>
</evidence>
<dbReference type="SMART" id="SM00093">
    <property type="entry name" value="SERPIN"/>
    <property type="match status" value="1"/>
</dbReference>
<reference evidence="4 5" key="1">
    <citation type="submission" date="2017-11" db="EMBL/GenBank/DDBJ databases">
        <title>Genomic Encyclopedia of Type Strains, Phase III (KMG-III): the genomes of soil and plant-associated and newly described type strains.</title>
        <authorList>
            <person name="Whitman W."/>
        </authorList>
    </citation>
    <scope>NUCLEOTIDE SEQUENCE [LARGE SCALE GENOMIC DNA]</scope>
    <source>
        <strain evidence="4 5">CGMCC 1.12274</strain>
    </source>
</reference>
<feature type="domain" description="Serpin" evidence="3">
    <location>
        <begin position="43"/>
        <end position="412"/>
    </location>
</feature>
<sequence length="418" mass="44223">MIGRLTVLALSASLAACAALPGGEDASFPAAEPDQAALEKSGFRLFELERGKVGPAENTFVSPLSVQQAMGLVHAGTKGTAAREIESALGLAAGSATDAALAAQRKAVTQDTGAAEVRLANALWLSQDLRFRPEYLVATRDSYAAKAARLDFADAPQQSADTINAWASAETKGLIRSIVAPSSFNAATVAVLSNAVFFEGKWVVEFGQAYPQPFLFGDGREAPFPLMSETALYSYAESGGWKAVRLPYKASENGSATPRFVMDVFVPLKRNADAMLGAAAYAGLTAALDNSAPERVTVTLPRFEIGWKETLNDSLIGLGIRAAFQPGVGDFGAMFDPGGKRMVISRVSHASKLQVFEAGTRAAAVTAVEMVTTGARIDVKKPKVFRADQPFHLVIRDTASNTVLFVGRIARPEVYDGN</sequence>
<dbReference type="InterPro" id="IPR000215">
    <property type="entry name" value="Serpin_fam"/>
</dbReference>
<protein>
    <submittedName>
        <fullName evidence="4">Serpin B</fullName>
    </submittedName>
</protein>
<keyword evidence="2" id="KW-0732">Signal</keyword>
<dbReference type="GO" id="GO:0005615">
    <property type="term" value="C:extracellular space"/>
    <property type="evidence" value="ECO:0007669"/>
    <property type="project" value="InterPro"/>
</dbReference>
<dbReference type="InterPro" id="IPR036186">
    <property type="entry name" value="Serpin_sf"/>
</dbReference>
<dbReference type="AlphaFoldDB" id="A0A2N0H6V1"/>
<name>A0A2N0H6V1_9SPHN</name>
<gene>
    <name evidence="4" type="ORF">B0I00_2271</name>
</gene>
<proteinExistence type="inferred from homology"/>
<dbReference type="OrthoDB" id="9764871at2"/>
<dbReference type="PANTHER" id="PTHR11461:SF211">
    <property type="entry name" value="GH10112P-RELATED"/>
    <property type="match status" value="1"/>
</dbReference>
<dbReference type="EMBL" id="PHUF01000004">
    <property type="protein sequence ID" value="PKB14673.1"/>
    <property type="molecule type" value="Genomic_DNA"/>
</dbReference>
<keyword evidence="5" id="KW-1185">Reference proteome</keyword>
<evidence type="ECO:0000256" key="2">
    <source>
        <dbReference type="SAM" id="SignalP"/>
    </source>
</evidence>
<dbReference type="PANTHER" id="PTHR11461">
    <property type="entry name" value="SERINE PROTEASE INHIBITOR, SERPIN"/>
    <property type="match status" value="1"/>
</dbReference>